<keyword evidence="1" id="KW-1133">Transmembrane helix</keyword>
<feature type="transmembrane region" description="Helical" evidence="1">
    <location>
        <begin position="65"/>
        <end position="86"/>
    </location>
</feature>
<evidence type="ECO:0000256" key="1">
    <source>
        <dbReference type="SAM" id="Phobius"/>
    </source>
</evidence>
<dbReference type="Proteomes" id="UP001060504">
    <property type="component" value="Unassembled WGS sequence"/>
</dbReference>
<feature type="transmembrane region" description="Helical" evidence="1">
    <location>
        <begin position="171"/>
        <end position="192"/>
    </location>
</feature>
<keyword evidence="1" id="KW-0472">Membrane</keyword>
<dbReference type="SUPFAM" id="SSF48317">
    <property type="entry name" value="Acid phosphatase/Vanadium-dependent haloperoxidase"/>
    <property type="match status" value="1"/>
</dbReference>
<dbReference type="Gene3D" id="1.20.144.10">
    <property type="entry name" value="Phosphatidic acid phosphatase type 2/haloperoxidase"/>
    <property type="match status" value="1"/>
</dbReference>
<proteinExistence type="predicted"/>
<feature type="domain" description="Phosphatidic acid phosphatase type 2/haloperoxidase" evidence="2">
    <location>
        <begin position="97"/>
        <end position="211"/>
    </location>
</feature>
<evidence type="ECO:0000259" key="2">
    <source>
        <dbReference type="Pfam" id="PF01569"/>
    </source>
</evidence>
<evidence type="ECO:0000313" key="3">
    <source>
        <dbReference type="EMBL" id="GJF17286.1"/>
    </source>
</evidence>
<evidence type="ECO:0000313" key="4">
    <source>
        <dbReference type="Proteomes" id="UP001060504"/>
    </source>
</evidence>
<organism evidence="3 4">
    <name type="scientific">Mycolicibacterium cyprinidarum</name>
    <dbReference type="NCBI Taxonomy" id="2860311"/>
    <lineage>
        <taxon>Bacteria</taxon>
        <taxon>Bacillati</taxon>
        <taxon>Actinomycetota</taxon>
        <taxon>Actinomycetes</taxon>
        <taxon>Mycobacteriales</taxon>
        <taxon>Mycobacteriaceae</taxon>
        <taxon>Mycolicibacterium</taxon>
    </lineage>
</organism>
<keyword evidence="1" id="KW-0812">Transmembrane</keyword>
<feature type="transmembrane region" description="Helical" evidence="1">
    <location>
        <begin position="146"/>
        <end position="164"/>
    </location>
</feature>
<dbReference type="Pfam" id="PF01569">
    <property type="entry name" value="PAP2"/>
    <property type="match status" value="1"/>
</dbReference>
<feature type="transmembrane region" description="Helical" evidence="1">
    <location>
        <begin position="198"/>
        <end position="218"/>
    </location>
</feature>
<reference evidence="3 4" key="1">
    <citation type="submission" date="2021-08" db="EMBL/GenBank/DDBJ databases">
        <title>Draft genome sequence of Mycolicibacterium sp. NGTWS1702 strain.</title>
        <authorList>
            <person name="Matsumoto M."/>
            <person name="Tang B.C.C."/>
            <person name="Machida Y."/>
            <person name="Matoyama H."/>
            <person name="Kishihara T."/>
            <person name="Sato S."/>
            <person name="Kondo I."/>
            <person name="Sano M."/>
            <person name="Kato G."/>
        </authorList>
    </citation>
    <scope>NUCLEOTIDE SEQUENCE [LARGE SCALE GENOMIC DNA]</scope>
    <source>
        <strain evidence="3 4">NGTWSNA01</strain>
    </source>
</reference>
<dbReference type="InterPro" id="IPR036938">
    <property type="entry name" value="PAP2/HPO_sf"/>
</dbReference>
<comment type="caution">
    <text evidence="3">The sequence shown here is derived from an EMBL/GenBank/DDBJ whole genome shotgun (WGS) entry which is preliminary data.</text>
</comment>
<accession>A0ABQ4VCW1</accession>
<protein>
    <submittedName>
        <fullName evidence="3">Phosphatase PAP2 family protein</fullName>
    </submittedName>
</protein>
<name>A0ABQ4VCW1_9MYCO</name>
<keyword evidence="4" id="KW-1185">Reference proteome</keyword>
<dbReference type="InterPro" id="IPR000326">
    <property type="entry name" value="PAP2/HPO"/>
</dbReference>
<sequence>MAFGGFALFRRGRFALFFLAAGLFAALGALAVGINAEWLAALDASVETWFESHRSRSGRVDATGIFRFVGSPVHVVSVAAVCGGLLSLRARSVIPAVLVIGGVGFGVVAEHTLKAIVGRTSTAVAELQGKSSSLHQFEHSFPSGHVTANSALLGLIAVCLGVGWTRAAQTVLAVTVAAGVLFIVFVTLYAEAHTCTDVIGGMILGGAIVALGAGVLGATTSRRVSFVAPTDARSPSYT</sequence>
<gene>
    <name evidence="3" type="ORF">NGTWS1702_23480</name>
</gene>
<feature type="transmembrane region" description="Helical" evidence="1">
    <location>
        <begin position="93"/>
        <end position="109"/>
    </location>
</feature>
<dbReference type="EMBL" id="BPRH01002459">
    <property type="protein sequence ID" value="GJF17286.1"/>
    <property type="molecule type" value="Genomic_DNA"/>
</dbReference>